<dbReference type="PROSITE" id="PS50222">
    <property type="entry name" value="EF_HAND_2"/>
    <property type="match status" value="1"/>
</dbReference>
<dbReference type="PANTHER" id="PTHR23055">
    <property type="entry name" value="CALCIUM BINDING PROTEINS"/>
    <property type="match status" value="1"/>
</dbReference>
<gene>
    <name evidence="5" type="ORF">GWI33_005791</name>
</gene>
<evidence type="ECO:0000256" key="1">
    <source>
        <dbReference type="ARBA" id="ARBA00022723"/>
    </source>
</evidence>
<organism evidence="5 6">
    <name type="scientific">Rhynchophorus ferrugineus</name>
    <name type="common">Red palm weevil</name>
    <name type="synonym">Curculio ferrugineus</name>
    <dbReference type="NCBI Taxonomy" id="354439"/>
    <lineage>
        <taxon>Eukaryota</taxon>
        <taxon>Metazoa</taxon>
        <taxon>Ecdysozoa</taxon>
        <taxon>Arthropoda</taxon>
        <taxon>Hexapoda</taxon>
        <taxon>Insecta</taxon>
        <taxon>Pterygota</taxon>
        <taxon>Neoptera</taxon>
        <taxon>Endopterygota</taxon>
        <taxon>Coleoptera</taxon>
        <taxon>Polyphaga</taxon>
        <taxon>Cucujiformia</taxon>
        <taxon>Curculionidae</taxon>
        <taxon>Dryophthorinae</taxon>
        <taxon>Rhynchophorus</taxon>
    </lineage>
</organism>
<dbReference type="EMBL" id="JAACXV010000028">
    <property type="protein sequence ID" value="KAF7286352.1"/>
    <property type="molecule type" value="Genomic_DNA"/>
</dbReference>
<dbReference type="InterPro" id="IPR002048">
    <property type="entry name" value="EF_hand_dom"/>
</dbReference>
<evidence type="ECO:0000313" key="5">
    <source>
        <dbReference type="EMBL" id="KAF7286352.1"/>
    </source>
</evidence>
<dbReference type="GO" id="GO:0005509">
    <property type="term" value="F:calcium ion binding"/>
    <property type="evidence" value="ECO:0007669"/>
    <property type="project" value="InterPro"/>
</dbReference>
<dbReference type="InterPro" id="IPR028846">
    <property type="entry name" value="Recoverin"/>
</dbReference>
<dbReference type="OrthoDB" id="191686at2759"/>
<keyword evidence="6" id="KW-1185">Reference proteome</keyword>
<feature type="domain" description="EF-hand" evidence="4">
    <location>
        <begin position="193"/>
        <end position="228"/>
    </location>
</feature>
<evidence type="ECO:0000256" key="2">
    <source>
        <dbReference type="ARBA" id="ARBA00022737"/>
    </source>
</evidence>
<dbReference type="Pfam" id="PF13499">
    <property type="entry name" value="EF-hand_7"/>
    <property type="match status" value="1"/>
</dbReference>
<evidence type="ECO:0000313" key="6">
    <source>
        <dbReference type="Proteomes" id="UP000625711"/>
    </source>
</evidence>
<accession>A0A834ISL7</accession>
<protein>
    <recommendedName>
        <fullName evidence="4">EF-hand domain-containing protein</fullName>
    </recommendedName>
</protein>
<dbReference type="PANTHER" id="PTHR23055:SF190">
    <property type="entry name" value="AT17667P-RELATED"/>
    <property type="match status" value="1"/>
</dbReference>
<name>A0A834ISL7_RHYFE</name>
<proteinExistence type="predicted"/>
<keyword evidence="3" id="KW-0106">Calcium</keyword>
<reference evidence="5" key="1">
    <citation type="submission" date="2020-08" db="EMBL/GenBank/DDBJ databases">
        <title>Genome sequencing and assembly of the red palm weevil Rhynchophorus ferrugineus.</title>
        <authorList>
            <person name="Dias G.B."/>
            <person name="Bergman C.M."/>
            <person name="Manee M."/>
        </authorList>
    </citation>
    <scope>NUCLEOTIDE SEQUENCE</scope>
    <source>
        <strain evidence="5">AA-2017</strain>
        <tissue evidence="5">Whole larva</tissue>
    </source>
</reference>
<dbReference type="AlphaFoldDB" id="A0A834ISL7"/>
<keyword evidence="2" id="KW-0677">Repeat</keyword>
<dbReference type="Gene3D" id="1.10.238.10">
    <property type="entry name" value="EF-hand"/>
    <property type="match status" value="1"/>
</dbReference>
<evidence type="ECO:0000259" key="4">
    <source>
        <dbReference type="PROSITE" id="PS50222"/>
    </source>
</evidence>
<keyword evidence="1" id="KW-0479">Metal-binding</keyword>
<evidence type="ECO:0000256" key="3">
    <source>
        <dbReference type="ARBA" id="ARBA00022837"/>
    </source>
</evidence>
<sequence length="256" mass="29508">MGFLKTFNLLMKAKKIFLKKKSNRQRRENVARAMSGPLDISMDSMEETRLKKRNQHLIQRLEKRVHFSYLELECLLIMYYKLQKDGQASNPKQDGVTKLQFREVLHVALDMTDDTLMDRIFLAIDKGPSSCISMETWAMALSLFLRGTLEEKIPFCFAVYDIMGDGILARDTIFQLLRSSMISQSGEEDAEESARDMIEVITKKMDIDRDGKISYHDYRNSVLKNPMLLEAFGQCLPSRIAADAFLNTFTNTQSTF</sequence>
<dbReference type="InterPro" id="IPR011992">
    <property type="entry name" value="EF-hand-dom_pair"/>
</dbReference>
<dbReference type="InterPro" id="IPR018247">
    <property type="entry name" value="EF_Hand_1_Ca_BS"/>
</dbReference>
<dbReference type="SUPFAM" id="SSF47473">
    <property type="entry name" value="EF-hand"/>
    <property type="match status" value="1"/>
</dbReference>
<comment type="caution">
    <text evidence="5">The sequence shown here is derived from an EMBL/GenBank/DDBJ whole genome shotgun (WGS) entry which is preliminary data.</text>
</comment>
<dbReference type="PROSITE" id="PS00018">
    <property type="entry name" value="EF_HAND_1"/>
    <property type="match status" value="1"/>
</dbReference>
<dbReference type="Proteomes" id="UP000625711">
    <property type="component" value="Unassembled WGS sequence"/>
</dbReference>